<protein>
    <submittedName>
        <fullName evidence="2">Twitching motility protein PilT</fullName>
    </submittedName>
</protein>
<name>A0A402CXK5_9BACT</name>
<dbReference type="OrthoDB" id="9773969at2"/>
<dbReference type="RefSeq" id="WP_119322062.1">
    <property type="nucleotide sequence ID" value="NZ_AP025739.1"/>
</dbReference>
<comment type="similarity">
    <text evidence="1">Belongs to the GSP E family.</text>
</comment>
<dbReference type="Gene3D" id="3.40.50.300">
    <property type="entry name" value="P-loop containing nucleotide triphosphate hydrolases"/>
    <property type="match status" value="1"/>
</dbReference>
<organism evidence="2 3">
    <name type="scientific">Capsulimonas corticalis</name>
    <dbReference type="NCBI Taxonomy" id="2219043"/>
    <lineage>
        <taxon>Bacteria</taxon>
        <taxon>Bacillati</taxon>
        <taxon>Armatimonadota</taxon>
        <taxon>Armatimonadia</taxon>
        <taxon>Capsulimonadales</taxon>
        <taxon>Capsulimonadaceae</taxon>
        <taxon>Capsulimonas</taxon>
    </lineage>
</organism>
<reference evidence="2 3" key="1">
    <citation type="journal article" date="2019" name="Int. J. Syst. Evol. Microbiol.">
        <title>Capsulimonas corticalis gen. nov., sp. nov., an aerobic capsulated bacterium, of a novel bacterial order, Capsulimonadales ord. nov., of the class Armatimonadia of the phylum Armatimonadetes.</title>
        <authorList>
            <person name="Li J."/>
            <person name="Kudo C."/>
            <person name="Tonouchi A."/>
        </authorList>
    </citation>
    <scope>NUCLEOTIDE SEQUENCE [LARGE SCALE GENOMIC DNA]</scope>
    <source>
        <strain evidence="2 3">AX-7</strain>
    </source>
</reference>
<dbReference type="NCBIfam" id="TIGR01420">
    <property type="entry name" value="pilT_fam"/>
    <property type="match status" value="1"/>
</dbReference>
<evidence type="ECO:0000313" key="3">
    <source>
        <dbReference type="Proteomes" id="UP000287394"/>
    </source>
</evidence>
<dbReference type="PANTHER" id="PTHR30486">
    <property type="entry name" value="TWITCHING MOTILITY PROTEIN PILT"/>
    <property type="match status" value="1"/>
</dbReference>
<dbReference type="SUPFAM" id="SSF52540">
    <property type="entry name" value="P-loop containing nucleoside triphosphate hydrolases"/>
    <property type="match status" value="1"/>
</dbReference>
<sequence>MHDLYDLIRLSAQKKASDLFIKANSPPAMRISGRIQPLDEPPLTAEETRTLAYSVMTHEQIGRFEHRHELDLAFEVEGVCRIRCNVYQQRGTMGLVCRLIPLKIFSLEQLGMPSVIGDTTKNRQGLILVTGPTGSGKSTTQAAMIDLINSTRRTNIITVEDPIEFVHPDKMSIVSQREVGLDTDSFHDALKYSLRQNPDILLIGEMRDIETMNVALAAAETGHLVFSTLHTASAAETLDRIINMYPPQDRDMLCLRLSGSLKGVISQKLVPRADGTGRVGAVETMIATPTIIKLIEEGRASQLYGAIAEGNFWGMQTMNQCLLKYFRAGLISEEEAISYAGNVTEMKQMVRRPA</sequence>
<dbReference type="GO" id="GO:0016887">
    <property type="term" value="F:ATP hydrolysis activity"/>
    <property type="evidence" value="ECO:0007669"/>
    <property type="project" value="InterPro"/>
</dbReference>
<dbReference type="InterPro" id="IPR050921">
    <property type="entry name" value="T4SS_GSP_E_ATPase"/>
</dbReference>
<evidence type="ECO:0000256" key="1">
    <source>
        <dbReference type="ARBA" id="ARBA00006611"/>
    </source>
</evidence>
<dbReference type="Proteomes" id="UP000287394">
    <property type="component" value="Chromosome"/>
</dbReference>
<dbReference type="PROSITE" id="PS00662">
    <property type="entry name" value="T2SP_E"/>
    <property type="match status" value="1"/>
</dbReference>
<proteinExistence type="inferred from homology"/>
<dbReference type="CDD" id="cd01131">
    <property type="entry name" value="PilT"/>
    <property type="match status" value="1"/>
</dbReference>
<dbReference type="AlphaFoldDB" id="A0A402CXK5"/>
<dbReference type="KEGG" id="ccot:CCAX7_42970"/>
<dbReference type="PANTHER" id="PTHR30486:SF12">
    <property type="entry name" value="TYPE IV PILUS ATPASE PILU"/>
    <property type="match status" value="1"/>
</dbReference>
<gene>
    <name evidence="2" type="primary">pilT-4</name>
    <name evidence="2" type="ORF">CCAX7_42970</name>
</gene>
<evidence type="ECO:0000313" key="2">
    <source>
        <dbReference type="EMBL" id="BDI32246.1"/>
    </source>
</evidence>
<dbReference type="EMBL" id="AP025739">
    <property type="protein sequence ID" value="BDI32246.1"/>
    <property type="molecule type" value="Genomic_DNA"/>
</dbReference>
<keyword evidence="3" id="KW-1185">Reference proteome</keyword>
<dbReference type="InterPro" id="IPR001482">
    <property type="entry name" value="T2SS/T4SS_dom"/>
</dbReference>
<accession>A0A402CXK5</accession>
<dbReference type="InterPro" id="IPR027417">
    <property type="entry name" value="P-loop_NTPase"/>
</dbReference>
<dbReference type="InterPro" id="IPR006321">
    <property type="entry name" value="PilT/PilU"/>
</dbReference>
<dbReference type="Gene3D" id="3.30.450.90">
    <property type="match status" value="1"/>
</dbReference>
<dbReference type="GO" id="GO:0005524">
    <property type="term" value="F:ATP binding"/>
    <property type="evidence" value="ECO:0007669"/>
    <property type="project" value="InterPro"/>
</dbReference>
<dbReference type="Pfam" id="PF00437">
    <property type="entry name" value="T2SSE"/>
    <property type="match status" value="1"/>
</dbReference>